<evidence type="ECO:0000256" key="1">
    <source>
        <dbReference type="SAM" id="MobiDB-lite"/>
    </source>
</evidence>
<feature type="compositionally biased region" description="Polar residues" evidence="1">
    <location>
        <begin position="76"/>
        <end position="102"/>
    </location>
</feature>
<sequence length="275" mass="30732">MSSYPGASYLSGPLPGPPPGPPPVGSRSSSHHSQRSQHSAHSYGHPSPYEQPVQPPYPTSSQPPNSQPPTSHPQQMPTIPQQRPISQAQLRSQSYSQPQYLSGSYPPPGYFNQMQGSPMQGGHSAPMTPGGGYGYPLGEPAYSLRPDMDPRRASQSSHRSARSTASYNSRRSGYSRHSGMDNDEWYDSGLDSEEEDRRRRKQERHRRRKEKESSSKDKRPTMADSVFALFGELKSDYLDDGLRHTTFLPFQHTGFLATVFLHEHGYFRRMVGGRS</sequence>
<dbReference type="AlphaFoldDB" id="A0A9P4J3X1"/>
<feature type="compositionally biased region" description="Basic and acidic residues" evidence="1">
    <location>
        <begin position="210"/>
        <end position="220"/>
    </location>
</feature>
<evidence type="ECO:0000313" key="2">
    <source>
        <dbReference type="EMBL" id="KAF2154651.1"/>
    </source>
</evidence>
<comment type="caution">
    <text evidence="2">The sequence shown here is derived from an EMBL/GenBank/DDBJ whole genome shotgun (WGS) entry which is preliminary data.</text>
</comment>
<evidence type="ECO:0000313" key="3">
    <source>
        <dbReference type="Proteomes" id="UP000799439"/>
    </source>
</evidence>
<feature type="compositionally biased region" description="Basic residues" evidence="1">
    <location>
        <begin position="198"/>
        <end position="209"/>
    </location>
</feature>
<feature type="compositionally biased region" description="Low complexity" evidence="1">
    <location>
        <begin position="1"/>
        <end position="13"/>
    </location>
</feature>
<proteinExistence type="predicted"/>
<feature type="compositionally biased region" description="Acidic residues" evidence="1">
    <location>
        <begin position="181"/>
        <end position="194"/>
    </location>
</feature>
<feature type="compositionally biased region" description="Low complexity" evidence="1">
    <location>
        <begin position="153"/>
        <end position="166"/>
    </location>
</feature>
<name>A0A9P4J3X1_9PEZI</name>
<gene>
    <name evidence="2" type="ORF">K461DRAFT_99658</name>
</gene>
<dbReference type="OrthoDB" id="3933420at2759"/>
<organism evidence="2 3">
    <name type="scientific">Myriangium duriaei CBS 260.36</name>
    <dbReference type="NCBI Taxonomy" id="1168546"/>
    <lineage>
        <taxon>Eukaryota</taxon>
        <taxon>Fungi</taxon>
        <taxon>Dikarya</taxon>
        <taxon>Ascomycota</taxon>
        <taxon>Pezizomycotina</taxon>
        <taxon>Dothideomycetes</taxon>
        <taxon>Dothideomycetidae</taxon>
        <taxon>Myriangiales</taxon>
        <taxon>Myriangiaceae</taxon>
        <taxon>Myriangium</taxon>
    </lineage>
</organism>
<keyword evidence="3" id="KW-1185">Reference proteome</keyword>
<reference evidence="2" key="1">
    <citation type="journal article" date="2020" name="Stud. Mycol.">
        <title>101 Dothideomycetes genomes: a test case for predicting lifestyles and emergence of pathogens.</title>
        <authorList>
            <person name="Haridas S."/>
            <person name="Albert R."/>
            <person name="Binder M."/>
            <person name="Bloem J."/>
            <person name="Labutti K."/>
            <person name="Salamov A."/>
            <person name="Andreopoulos B."/>
            <person name="Baker S."/>
            <person name="Barry K."/>
            <person name="Bills G."/>
            <person name="Bluhm B."/>
            <person name="Cannon C."/>
            <person name="Castanera R."/>
            <person name="Culley D."/>
            <person name="Daum C."/>
            <person name="Ezra D."/>
            <person name="Gonzalez J."/>
            <person name="Henrissat B."/>
            <person name="Kuo A."/>
            <person name="Liang C."/>
            <person name="Lipzen A."/>
            <person name="Lutzoni F."/>
            <person name="Magnuson J."/>
            <person name="Mondo S."/>
            <person name="Nolan M."/>
            <person name="Ohm R."/>
            <person name="Pangilinan J."/>
            <person name="Park H.-J."/>
            <person name="Ramirez L."/>
            <person name="Alfaro M."/>
            <person name="Sun H."/>
            <person name="Tritt A."/>
            <person name="Yoshinaga Y."/>
            <person name="Zwiers L.-H."/>
            <person name="Turgeon B."/>
            <person name="Goodwin S."/>
            <person name="Spatafora J."/>
            <person name="Crous P."/>
            <person name="Grigoriev I."/>
        </authorList>
    </citation>
    <scope>NUCLEOTIDE SEQUENCE</scope>
    <source>
        <strain evidence="2">CBS 260.36</strain>
    </source>
</reference>
<dbReference type="Proteomes" id="UP000799439">
    <property type="component" value="Unassembled WGS sequence"/>
</dbReference>
<dbReference type="EMBL" id="ML996083">
    <property type="protein sequence ID" value="KAF2154651.1"/>
    <property type="molecule type" value="Genomic_DNA"/>
</dbReference>
<feature type="compositionally biased region" description="Pro residues" evidence="1">
    <location>
        <begin position="14"/>
        <end position="24"/>
    </location>
</feature>
<protein>
    <submittedName>
        <fullName evidence="2">Uncharacterized protein</fullName>
    </submittedName>
</protein>
<accession>A0A9P4J3X1</accession>
<feature type="region of interest" description="Disordered" evidence="1">
    <location>
        <begin position="1"/>
        <end position="220"/>
    </location>
</feature>